<dbReference type="SUPFAM" id="SSF56219">
    <property type="entry name" value="DNase I-like"/>
    <property type="match status" value="1"/>
</dbReference>
<comment type="caution">
    <text evidence="3">The sequence shown here is derived from an EMBL/GenBank/DDBJ whole genome shotgun (WGS) entry which is preliminary data.</text>
</comment>
<dbReference type="GO" id="GO:0000175">
    <property type="term" value="F:3'-5'-RNA exonuclease activity"/>
    <property type="evidence" value="ECO:0007669"/>
    <property type="project" value="TreeGrafter"/>
</dbReference>
<dbReference type="AlphaFoldDB" id="A0A507C2Y6"/>
<dbReference type="Gene3D" id="3.60.10.10">
    <property type="entry name" value="Endonuclease/exonuclease/phosphatase"/>
    <property type="match status" value="1"/>
</dbReference>
<evidence type="ECO:0000313" key="6">
    <source>
        <dbReference type="Proteomes" id="UP000320475"/>
    </source>
</evidence>
<reference evidence="5 6" key="1">
    <citation type="journal article" date="2019" name="Sci. Rep.">
        <title>Comparative genomics of chytrid fungi reveal insights into the obligate biotrophic and pathogenic lifestyle of Synchytrium endobioticum.</title>
        <authorList>
            <person name="van de Vossenberg B.T.L.H."/>
            <person name="Warris S."/>
            <person name="Nguyen H.D.T."/>
            <person name="van Gent-Pelzer M.P.E."/>
            <person name="Joly D.L."/>
            <person name="van de Geest H.C."/>
            <person name="Bonants P.J.M."/>
            <person name="Smith D.S."/>
            <person name="Levesque C.A."/>
            <person name="van der Lee T.A.J."/>
        </authorList>
    </citation>
    <scope>NUCLEOTIDE SEQUENCE [LARGE SCALE GENOMIC DNA]</scope>
    <source>
        <strain evidence="4 6">LEV6574</strain>
        <strain evidence="3 5">MB42</strain>
    </source>
</reference>
<dbReference type="Pfam" id="PF03372">
    <property type="entry name" value="Exo_endo_phos"/>
    <property type="match status" value="1"/>
</dbReference>
<dbReference type="EMBL" id="QEAN01000538">
    <property type="protein sequence ID" value="TPX33409.1"/>
    <property type="molecule type" value="Genomic_DNA"/>
</dbReference>
<dbReference type="PANTHER" id="PTHR12121:SF34">
    <property type="entry name" value="PROTEIN ANGEL"/>
    <property type="match status" value="1"/>
</dbReference>
<dbReference type="Proteomes" id="UP000320475">
    <property type="component" value="Unassembled WGS sequence"/>
</dbReference>
<dbReference type="Proteomes" id="UP000317494">
    <property type="component" value="Unassembled WGS sequence"/>
</dbReference>
<protein>
    <recommendedName>
        <fullName evidence="2">Endonuclease/exonuclease/phosphatase domain-containing protein</fullName>
    </recommendedName>
</protein>
<dbReference type="PANTHER" id="PTHR12121">
    <property type="entry name" value="CARBON CATABOLITE REPRESSOR PROTEIN 4"/>
    <property type="match status" value="1"/>
</dbReference>
<gene>
    <name evidence="4" type="ORF">SeLEV6574_g03177</name>
    <name evidence="3" type="ORF">SeMB42_g07491</name>
</gene>
<name>A0A507C2Y6_9FUNG</name>
<organism evidence="3 5">
    <name type="scientific">Synchytrium endobioticum</name>
    <dbReference type="NCBI Taxonomy" id="286115"/>
    <lineage>
        <taxon>Eukaryota</taxon>
        <taxon>Fungi</taxon>
        <taxon>Fungi incertae sedis</taxon>
        <taxon>Chytridiomycota</taxon>
        <taxon>Chytridiomycota incertae sedis</taxon>
        <taxon>Chytridiomycetes</taxon>
        <taxon>Synchytriales</taxon>
        <taxon>Synchytriaceae</taxon>
        <taxon>Synchytrium</taxon>
    </lineage>
</organism>
<evidence type="ECO:0000256" key="1">
    <source>
        <dbReference type="SAM" id="MobiDB-lite"/>
    </source>
</evidence>
<dbReference type="VEuPathDB" id="FungiDB:SeMB42_g07491"/>
<evidence type="ECO:0000313" key="3">
    <source>
        <dbReference type="EMBL" id="TPX33409.1"/>
    </source>
</evidence>
<feature type="domain" description="Endonuclease/exonuclease/phosphatase" evidence="2">
    <location>
        <begin position="102"/>
        <end position="354"/>
    </location>
</feature>
<dbReference type="EMBL" id="QEAM01000101">
    <property type="protein sequence ID" value="TPX46553.1"/>
    <property type="molecule type" value="Genomic_DNA"/>
</dbReference>
<evidence type="ECO:0000259" key="2">
    <source>
        <dbReference type="Pfam" id="PF03372"/>
    </source>
</evidence>
<accession>A0A507C2Y6</accession>
<feature type="region of interest" description="Disordered" evidence="1">
    <location>
        <begin position="1"/>
        <end position="20"/>
    </location>
</feature>
<dbReference type="InterPro" id="IPR050410">
    <property type="entry name" value="CCR4/nocturin_mRNA_transcr"/>
</dbReference>
<sequence>MCSCAPFAPRSSTEDSVGSPASMDNVQAILPFMRVPPPRDVHHRPFVYIHGHGIPGRALPFTLLTYNTLSPTHAANHPYLYASSVAQWDDKVLDVSFRHPKILQELEYYNADIVCLQEVDAQHWHSLFKPHMHSRGYNGIYKQRTNQKPDGLALFYKTNLFDLVASKSIEYINDSPSGIGRDNVGVLALLQARDEAKPCICIATTHLLFNPRRGLVKLTQIQRLAEEAAWLAAIGESSGMRVPIVICGDMNFTPDSLIYEYLMRGSACIPLSLDSILSGLKRNKTEGHYQGDHSSIFDVPYHQSYDHDSIFRKLPLRLVSALAPHTHVETNQPYVTTAHDMDAQMVDFIFYGERRSSSSSCRNASIDGAPDDAAKSQELLDVRIRCTGYLEPPTIDDQLKLPNPHLPSDHVLLLAGFTMEGLPYRSAPNAPNGS</sequence>
<keyword evidence="5" id="KW-1185">Reference proteome</keyword>
<dbReference type="InterPro" id="IPR005135">
    <property type="entry name" value="Endo/exonuclease/phosphatase"/>
</dbReference>
<proteinExistence type="predicted"/>
<dbReference type="OrthoDB" id="428734at2759"/>
<evidence type="ECO:0000313" key="4">
    <source>
        <dbReference type="EMBL" id="TPX46553.1"/>
    </source>
</evidence>
<dbReference type="InterPro" id="IPR036691">
    <property type="entry name" value="Endo/exonu/phosph_ase_sf"/>
</dbReference>
<evidence type="ECO:0000313" key="5">
    <source>
        <dbReference type="Proteomes" id="UP000317494"/>
    </source>
</evidence>